<comment type="caution">
    <text evidence="1">The sequence shown here is derived from an EMBL/GenBank/DDBJ whole genome shotgun (WGS) entry which is preliminary data.</text>
</comment>
<evidence type="ECO:0000313" key="1">
    <source>
        <dbReference type="EMBL" id="TKW61270.1"/>
    </source>
</evidence>
<evidence type="ECO:0000313" key="2">
    <source>
        <dbReference type="Proteomes" id="UP000320948"/>
    </source>
</evidence>
<organism evidence="1 2">
    <name type="scientific">Blastochloris viridis</name>
    <name type="common">Rhodopseudomonas viridis</name>
    <dbReference type="NCBI Taxonomy" id="1079"/>
    <lineage>
        <taxon>Bacteria</taxon>
        <taxon>Pseudomonadati</taxon>
        <taxon>Pseudomonadota</taxon>
        <taxon>Alphaproteobacteria</taxon>
        <taxon>Hyphomicrobiales</taxon>
        <taxon>Blastochloridaceae</taxon>
        <taxon>Blastochloris</taxon>
    </lineage>
</organism>
<dbReference type="AlphaFoldDB" id="A0A6N4R334"/>
<proteinExistence type="predicted"/>
<accession>A0A6N4R334</accession>
<dbReference type="EMBL" id="VAFM01000001">
    <property type="protein sequence ID" value="TKW61270.1"/>
    <property type="molecule type" value="Genomic_DNA"/>
</dbReference>
<protein>
    <submittedName>
        <fullName evidence="1">Uncharacterized protein</fullName>
    </submittedName>
</protein>
<reference evidence="1 2" key="1">
    <citation type="journal article" date="2017" name="Nat. Commun.">
        <title>In situ click chemistry generation of cyclooxygenase-2 inhibitors.</title>
        <authorList>
            <person name="Bhardwaj A."/>
            <person name="Kaur J."/>
            <person name="Wuest M."/>
            <person name="Wuest F."/>
        </authorList>
    </citation>
    <scope>NUCLEOTIDE SEQUENCE [LARGE SCALE GENOMIC DNA]</scope>
    <source>
        <strain evidence="1">S2_018_000_R2_106</strain>
    </source>
</reference>
<sequence>MNHQITAPEPTERVSHARMRLNYKPGPSFPYRIAGTPADREQAIIRIEAHYAEAIEALRTTESRNREPATDYPLQDYYCIGCLITEGTLRAKVLSLAAYPLLQAAMVRILGEKLTLQCYFAQTYEEKSGIGPGGIIGTVKADSNVEPDTSARRGYAYSGWVSSSIPIAYKPEEEAKLELWRDSYRFLSQAKHWLMHQSDVPAEGIPFPQELSHELHGLLGVAAMRALVADKLGRNWVLLDAHRVTLAENLHWSLAA</sequence>
<dbReference type="Proteomes" id="UP000320948">
    <property type="component" value="Unassembled WGS sequence"/>
</dbReference>
<gene>
    <name evidence="1" type="ORF">DI628_01175</name>
</gene>
<name>A0A6N4R334_BLAVI</name>